<dbReference type="GO" id="GO:0008654">
    <property type="term" value="P:phospholipid biosynthetic process"/>
    <property type="evidence" value="ECO:0007669"/>
    <property type="project" value="InterPro"/>
</dbReference>
<keyword evidence="3" id="KW-1185">Reference proteome</keyword>
<feature type="transmembrane region" description="Helical" evidence="1">
    <location>
        <begin position="42"/>
        <end position="72"/>
    </location>
</feature>
<sequence length="223" mass="23085">MTPLRRNGGLLAAPEARALDALLPILPRWVMPDMLSAIGLVGAVVAALGVALAAEGAAWCLVAVLGLALNWFGDSLDGRLARHRGMARPRRGYILDNGLDMLGYLAMAIGFAVSGLMWPALPFIAVALHFMLVNLAAARLAVTNVLDLSAGPVGTTELRVIFAGVVTLLAVAPPGMAAAPVMAGWTALDLGGWAWVVAMGWGYGAALRADLREATARDGGVAR</sequence>
<gene>
    <name evidence="2" type="ORF">G3576_28955</name>
</gene>
<reference evidence="2 3" key="2">
    <citation type="submission" date="2020-03" db="EMBL/GenBank/DDBJ databases">
        <title>Roseomonas stagni sp. nov., isolated from pond water in Japan.</title>
        <authorList>
            <person name="Furuhata K."/>
            <person name="Miyamoto H."/>
            <person name="Goto K."/>
        </authorList>
    </citation>
    <scope>NUCLEOTIDE SEQUENCE [LARGE SCALE GENOMIC DNA]</scope>
    <source>
        <strain evidence="2 3">PeD5</strain>
    </source>
</reference>
<feature type="transmembrane region" description="Helical" evidence="1">
    <location>
        <begin position="190"/>
        <end position="207"/>
    </location>
</feature>
<keyword evidence="1" id="KW-0472">Membrane</keyword>
<dbReference type="GO" id="GO:0016780">
    <property type="term" value="F:phosphotransferase activity, for other substituted phosphate groups"/>
    <property type="evidence" value="ECO:0007669"/>
    <property type="project" value="InterPro"/>
</dbReference>
<dbReference type="EMBL" id="JAAIKB010000024">
    <property type="protein sequence ID" value="NGM24070.1"/>
    <property type="molecule type" value="Genomic_DNA"/>
</dbReference>
<reference evidence="2 3" key="1">
    <citation type="submission" date="2020-02" db="EMBL/GenBank/DDBJ databases">
        <authorList>
            <person name="Kim H.M."/>
            <person name="Jeon C.O."/>
        </authorList>
    </citation>
    <scope>NUCLEOTIDE SEQUENCE [LARGE SCALE GENOMIC DNA]</scope>
    <source>
        <strain evidence="2 3">PeD5</strain>
    </source>
</reference>
<keyword evidence="1" id="KW-0812">Transmembrane</keyword>
<organism evidence="2 3">
    <name type="scientific">Falsiroseomonas algicola</name>
    <dbReference type="NCBI Taxonomy" id="2716930"/>
    <lineage>
        <taxon>Bacteria</taxon>
        <taxon>Pseudomonadati</taxon>
        <taxon>Pseudomonadota</taxon>
        <taxon>Alphaproteobacteria</taxon>
        <taxon>Acetobacterales</taxon>
        <taxon>Roseomonadaceae</taxon>
        <taxon>Falsiroseomonas</taxon>
    </lineage>
</organism>
<dbReference type="AlphaFoldDB" id="A0A6M1LUC3"/>
<feature type="transmembrane region" description="Helical" evidence="1">
    <location>
        <begin position="158"/>
        <end position="178"/>
    </location>
</feature>
<evidence type="ECO:0000256" key="1">
    <source>
        <dbReference type="SAM" id="Phobius"/>
    </source>
</evidence>
<dbReference type="InterPro" id="IPR043130">
    <property type="entry name" value="CDP-OH_PTrfase_TM_dom"/>
</dbReference>
<keyword evidence="1" id="KW-1133">Transmembrane helix</keyword>
<protein>
    <recommendedName>
        <fullName evidence="4">CDP-alcohol phosphatidyltransferase family protein</fullName>
    </recommendedName>
</protein>
<dbReference type="Gene3D" id="1.20.120.1760">
    <property type="match status" value="1"/>
</dbReference>
<evidence type="ECO:0000313" key="3">
    <source>
        <dbReference type="Proteomes" id="UP000475385"/>
    </source>
</evidence>
<comment type="caution">
    <text evidence="2">The sequence shown here is derived from an EMBL/GenBank/DDBJ whole genome shotgun (WGS) entry which is preliminary data.</text>
</comment>
<dbReference type="GO" id="GO:0016020">
    <property type="term" value="C:membrane"/>
    <property type="evidence" value="ECO:0007669"/>
    <property type="project" value="InterPro"/>
</dbReference>
<proteinExistence type="predicted"/>
<feature type="transmembrane region" description="Helical" evidence="1">
    <location>
        <begin position="93"/>
        <end position="117"/>
    </location>
</feature>
<dbReference type="Proteomes" id="UP000475385">
    <property type="component" value="Unassembled WGS sequence"/>
</dbReference>
<evidence type="ECO:0008006" key="4">
    <source>
        <dbReference type="Google" id="ProtNLM"/>
    </source>
</evidence>
<accession>A0A6M1LUC3</accession>
<name>A0A6M1LUC3_9PROT</name>
<dbReference type="InterPro" id="IPR000462">
    <property type="entry name" value="CDP-OH_P_trans"/>
</dbReference>
<evidence type="ECO:0000313" key="2">
    <source>
        <dbReference type="EMBL" id="NGM24070.1"/>
    </source>
</evidence>
<dbReference type="RefSeq" id="WP_164697987.1">
    <property type="nucleotide sequence ID" value="NZ_JAAIKB010000024.1"/>
</dbReference>
<dbReference type="Pfam" id="PF01066">
    <property type="entry name" value="CDP-OH_P_transf"/>
    <property type="match status" value="1"/>
</dbReference>
<feature type="transmembrane region" description="Helical" evidence="1">
    <location>
        <begin position="123"/>
        <end position="146"/>
    </location>
</feature>